<comment type="similarity">
    <text evidence="1">Belongs to the LysR transcriptional regulatory family.</text>
</comment>
<evidence type="ECO:0000256" key="3">
    <source>
        <dbReference type="ARBA" id="ARBA00023125"/>
    </source>
</evidence>
<keyword evidence="4" id="KW-0804">Transcription</keyword>
<sequence length="350" mass="38724">MVDDGDWSHLPGSNAWVALWTICNYIKVKYIYYYNLVWFTIGMSIRHATLHQLKIFAAVARHMSFARAAEELHLTPPALSIQVRQLAEAVGQPLFNQIGKKIYLTPAGEALTSACHDVLDRLEYFTQEIAALQGLEKGSLKVATLSTAKYFIPRIMGGFCTEHPGVATALFIGNREALLERLARNQDDLYILGQPPEHINVVAEAFADNPLVVVSRSDHPLASEKDLEPSRLRDAPFILREPGSGTRLAAEKFFEQHGVVLRTRMEFGSNEAVKQTVAGGLGIAVLSASTIHAELASGELVILDVRGFPLERKWYAVYPAGKLLSPIVRAFMGCLFAVSAHGEKEWRAQE</sequence>
<organism evidence="6 7">
    <name type="scientific">Acidithiobacillus ferridurans</name>
    <dbReference type="NCBI Taxonomy" id="1232575"/>
    <lineage>
        <taxon>Bacteria</taxon>
        <taxon>Pseudomonadati</taxon>
        <taxon>Pseudomonadota</taxon>
        <taxon>Acidithiobacillia</taxon>
        <taxon>Acidithiobacillales</taxon>
        <taxon>Acidithiobacillaceae</taxon>
        <taxon>Acidithiobacillus</taxon>
    </lineage>
</organism>
<dbReference type="InterPro" id="IPR000847">
    <property type="entry name" value="LysR_HTH_N"/>
</dbReference>
<dbReference type="PROSITE" id="PS50931">
    <property type="entry name" value="HTH_LYSR"/>
    <property type="match status" value="1"/>
</dbReference>
<evidence type="ECO:0000313" key="7">
    <source>
        <dbReference type="Proteomes" id="UP000280188"/>
    </source>
</evidence>
<evidence type="ECO:0000256" key="4">
    <source>
        <dbReference type="ARBA" id="ARBA00023163"/>
    </source>
</evidence>
<dbReference type="Gene3D" id="3.40.190.290">
    <property type="match status" value="1"/>
</dbReference>
<evidence type="ECO:0000313" key="6">
    <source>
        <dbReference type="EMBL" id="BBF66263.1"/>
    </source>
</evidence>
<gene>
    <name evidence="6" type="ORF">AFERRID_24810</name>
</gene>
<dbReference type="InterPro" id="IPR036390">
    <property type="entry name" value="WH_DNA-bd_sf"/>
</dbReference>
<evidence type="ECO:0000256" key="1">
    <source>
        <dbReference type="ARBA" id="ARBA00009437"/>
    </source>
</evidence>
<evidence type="ECO:0000259" key="5">
    <source>
        <dbReference type="PROSITE" id="PS50931"/>
    </source>
</evidence>
<feature type="domain" description="HTH lysR-type" evidence="5">
    <location>
        <begin position="49"/>
        <end position="105"/>
    </location>
</feature>
<dbReference type="PANTHER" id="PTHR30126">
    <property type="entry name" value="HTH-TYPE TRANSCRIPTIONAL REGULATOR"/>
    <property type="match status" value="1"/>
</dbReference>
<dbReference type="Proteomes" id="UP000280188">
    <property type="component" value="Chromosome"/>
</dbReference>
<dbReference type="AlphaFoldDB" id="A0A2Z6INU9"/>
<dbReference type="FunFam" id="1.10.10.10:FF:000001">
    <property type="entry name" value="LysR family transcriptional regulator"/>
    <property type="match status" value="1"/>
</dbReference>
<dbReference type="SUPFAM" id="SSF46785">
    <property type="entry name" value="Winged helix' DNA-binding domain"/>
    <property type="match status" value="1"/>
</dbReference>
<dbReference type="EMBL" id="AP018795">
    <property type="protein sequence ID" value="BBF66263.1"/>
    <property type="molecule type" value="Genomic_DNA"/>
</dbReference>
<dbReference type="Pfam" id="PF00126">
    <property type="entry name" value="HTH_1"/>
    <property type="match status" value="1"/>
</dbReference>
<keyword evidence="3" id="KW-0238">DNA-binding</keyword>
<dbReference type="Gene3D" id="1.10.10.10">
    <property type="entry name" value="Winged helix-like DNA-binding domain superfamily/Winged helix DNA-binding domain"/>
    <property type="match status" value="1"/>
</dbReference>
<dbReference type="PANTHER" id="PTHR30126:SF5">
    <property type="entry name" value="HTH-TYPE TRANSCRIPTIONAL ACTIVATOR CMPR"/>
    <property type="match status" value="1"/>
</dbReference>
<protein>
    <submittedName>
        <fullName evidence="6">HTH-type transcriptional activator CmpR</fullName>
    </submittedName>
</protein>
<dbReference type="KEGG" id="afj:AFERRID_24810"/>
<dbReference type="GO" id="GO:0000976">
    <property type="term" value="F:transcription cis-regulatory region binding"/>
    <property type="evidence" value="ECO:0007669"/>
    <property type="project" value="TreeGrafter"/>
</dbReference>
<dbReference type="RefSeq" id="WP_232027572.1">
    <property type="nucleotide sequence ID" value="NZ_AP018795.1"/>
</dbReference>
<dbReference type="GO" id="GO:0003700">
    <property type="term" value="F:DNA-binding transcription factor activity"/>
    <property type="evidence" value="ECO:0007669"/>
    <property type="project" value="InterPro"/>
</dbReference>
<dbReference type="Pfam" id="PF03466">
    <property type="entry name" value="LysR_substrate"/>
    <property type="match status" value="1"/>
</dbReference>
<proteinExistence type="inferred from homology"/>
<name>A0A2Z6INU9_ACIFI</name>
<dbReference type="InterPro" id="IPR005119">
    <property type="entry name" value="LysR_subst-bd"/>
</dbReference>
<dbReference type="InterPro" id="IPR036388">
    <property type="entry name" value="WH-like_DNA-bd_sf"/>
</dbReference>
<keyword evidence="7" id="KW-1185">Reference proteome</keyword>
<reference evidence="6 7" key="1">
    <citation type="journal article" date="2018" name="Microbiol. Resour. Announc.">
        <title>Complete Genome Sequence of Acidithiobacillus ferridurans JCM 18981.</title>
        <authorList>
            <person name="Miyauchi T."/>
            <person name="Kouzuma A."/>
            <person name="Abe T."/>
            <person name="Watanabe K."/>
        </authorList>
    </citation>
    <scope>NUCLEOTIDE SEQUENCE [LARGE SCALE GENOMIC DNA]</scope>
    <source>
        <strain evidence="7">ATCC 33020 / DSM 29468 / JCM 18981 / 11Fe</strain>
    </source>
</reference>
<dbReference type="GeneID" id="65280881"/>
<keyword evidence="2" id="KW-0805">Transcription regulation</keyword>
<dbReference type="SUPFAM" id="SSF53850">
    <property type="entry name" value="Periplasmic binding protein-like II"/>
    <property type="match status" value="1"/>
</dbReference>
<dbReference type="CDD" id="cd08419">
    <property type="entry name" value="PBP2_CbbR_RubisCO_like"/>
    <property type="match status" value="1"/>
</dbReference>
<dbReference type="PRINTS" id="PR00039">
    <property type="entry name" value="HTHLYSR"/>
</dbReference>
<evidence type="ECO:0000256" key="2">
    <source>
        <dbReference type="ARBA" id="ARBA00023015"/>
    </source>
</evidence>
<accession>A0A2Z6INU9</accession>